<dbReference type="Proteomes" id="UP000218263">
    <property type="component" value="Chromosome"/>
</dbReference>
<dbReference type="KEGG" id="mgot:MgSA37_02845"/>
<evidence type="ECO:0000313" key="2">
    <source>
        <dbReference type="Proteomes" id="UP000218263"/>
    </source>
</evidence>
<gene>
    <name evidence="1" type="ORF">MgSA37_02845</name>
</gene>
<sequence length="570" mass="62770">MKVFFLALVLLCFCCITTNAQGTFCPPPNIGFESGTFNGWSCDTGRVDSLGHLSLISCQPAPGRQTIIDANYYPQIDPFGKFPTLCPYGGSHSIKLGNQDTSKRAESISYTFTVPEGANKYSITFYYAVVIQNPPHLNFQQPRFTVKTYNLTDNTFITCSSFDFIASDTLSQSGFKHSDTVLNKRRPATVYYKDWAPATINLQGCAGKQVKLEFATNDCTLGGHFGYAYLDVAEDCSSPIVGNSYCSTQTSMALTAPGGYGNYKWYTPDLSQLVHVGQVYSISPPPEDGTKYAVIMEPFEGYGCRETLYTTVSENKAAFIFKTADTLWGCEKTGVDLTLPSVTAGSSSDLQLSYFTDMYGLNYLYKPQKILTSGTYYIKAVNREGCISVQPVNVVVANPVITVVDPPSVTYPVTVDLSSTFTRQNNAVYEYFKDAAATNIVADYQHIAHSGTYYIKGTNKSGCITIKPVNVTVFPPPPPVVKAANTFTPNNDGINDYFSLTITGFGSFGSVRIYNRYGQLTFESKSQDILWDGKFRGLPAATGTYYWIFEGTNTYYNTKVTESGFITLLR</sequence>
<dbReference type="NCBIfam" id="TIGR04131">
    <property type="entry name" value="Bac_Flav_CTERM"/>
    <property type="match status" value="1"/>
</dbReference>
<dbReference type="RefSeq" id="WP_096352692.1">
    <property type="nucleotide sequence ID" value="NZ_AP017313.1"/>
</dbReference>
<dbReference type="Pfam" id="PF13585">
    <property type="entry name" value="CHU_C"/>
    <property type="match status" value="1"/>
</dbReference>
<protein>
    <submittedName>
        <fullName evidence="1">Uncharacterized protein</fullName>
    </submittedName>
</protein>
<proteinExistence type="predicted"/>
<keyword evidence="2" id="KW-1185">Reference proteome</keyword>
<name>A0A0X8X2Q6_9SPHI</name>
<accession>A0A0X8X2Q6</accession>
<dbReference type="OrthoDB" id="1490014at2"/>
<organism evidence="1 2">
    <name type="scientific">Mucilaginibacter gotjawali</name>
    <dbReference type="NCBI Taxonomy" id="1550579"/>
    <lineage>
        <taxon>Bacteria</taxon>
        <taxon>Pseudomonadati</taxon>
        <taxon>Bacteroidota</taxon>
        <taxon>Sphingobacteriia</taxon>
        <taxon>Sphingobacteriales</taxon>
        <taxon>Sphingobacteriaceae</taxon>
        <taxon>Mucilaginibacter</taxon>
    </lineage>
</organism>
<dbReference type="AlphaFoldDB" id="A0A0X8X2Q6"/>
<dbReference type="InterPro" id="IPR026341">
    <property type="entry name" value="T9SS_type_B"/>
</dbReference>
<dbReference type="EMBL" id="AP017313">
    <property type="protein sequence ID" value="BAU54667.1"/>
    <property type="molecule type" value="Genomic_DNA"/>
</dbReference>
<evidence type="ECO:0000313" key="1">
    <source>
        <dbReference type="EMBL" id="BAU54667.1"/>
    </source>
</evidence>
<reference evidence="1 2" key="1">
    <citation type="submission" date="2015-12" db="EMBL/GenBank/DDBJ databases">
        <title>Genome sequence of Mucilaginibacter gotjawali.</title>
        <authorList>
            <person name="Lee J.S."/>
            <person name="Lee K.C."/>
            <person name="Kim K.K."/>
            <person name="Lee B.W."/>
        </authorList>
    </citation>
    <scope>NUCLEOTIDE SEQUENCE [LARGE SCALE GENOMIC DNA]</scope>
    <source>
        <strain evidence="1 2">SA3-7</strain>
    </source>
</reference>